<protein>
    <submittedName>
        <fullName evidence="6">LysR family transcriptional regulator</fullName>
    </submittedName>
</protein>
<dbReference type="InterPro" id="IPR036390">
    <property type="entry name" value="WH_DNA-bd_sf"/>
</dbReference>
<comment type="caution">
    <text evidence="6">The sequence shown here is derived from an EMBL/GenBank/DDBJ whole genome shotgun (WGS) entry which is preliminary data.</text>
</comment>
<evidence type="ECO:0000256" key="4">
    <source>
        <dbReference type="ARBA" id="ARBA00023163"/>
    </source>
</evidence>
<evidence type="ECO:0000259" key="5">
    <source>
        <dbReference type="PROSITE" id="PS50931"/>
    </source>
</evidence>
<dbReference type="Gene3D" id="3.40.190.290">
    <property type="match status" value="1"/>
</dbReference>
<keyword evidence="3" id="KW-0238">DNA-binding</keyword>
<dbReference type="PRINTS" id="PR00039">
    <property type="entry name" value="HTHLYSR"/>
</dbReference>
<keyword evidence="2" id="KW-0805">Transcription regulation</keyword>
<feature type="domain" description="HTH lysR-type" evidence="5">
    <location>
        <begin position="8"/>
        <end position="65"/>
    </location>
</feature>
<keyword evidence="4" id="KW-0804">Transcription</keyword>
<organism evidence="6 7">
    <name type="scientific">Glycocaulis abyssi</name>
    <dbReference type="NCBI Taxonomy" id="1433403"/>
    <lineage>
        <taxon>Bacteria</taxon>
        <taxon>Pseudomonadati</taxon>
        <taxon>Pseudomonadota</taxon>
        <taxon>Alphaproteobacteria</taxon>
        <taxon>Maricaulales</taxon>
        <taxon>Maricaulaceae</taxon>
        <taxon>Glycocaulis</taxon>
    </lineage>
</organism>
<name>A0ABV9N660_9PROT</name>
<dbReference type="InterPro" id="IPR000847">
    <property type="entry name" value="LysR_HTH_N"/>
</dbReference>
<accession>A0ABV9N660</accession>
<proteinExistence type="inferred from homology"/>
<dbReference type="RefSeq" id="WP_371394496.1">
    <property type="nucleotide sequence ID" value="NZ_CP163421.1"/>
</dbReference>
<dbReference type="SUPFAM" id="SSF46785">
    <property type="entry name" value="Winged helix' DNA-binding domain"/>
    <property type="match status" value="1"/>
</dbReference>
<sequence length="294" mass="32567">MEWRSVQFDWNRARAFLVAAEEGSLSAAANALGLTQPTLGRQVRALEQELGVELFKRTGKSLELTASGFELIEHVRAMGLAASQMSLAAAGQTQSIEGVTRISASEVAAAHVLPDVLGRVRRTAPQMSVEVLATNSTSDLLRREADIALRGFRPEQPDLIARRVQDSRVRLYATPEYLAQLEQVDGQPNLLAAEYIGFDDTERLIDLLNQHGLSVSYRNFPLLTLNQLVQWEWVKRGLGIGLMLEAVGDLEPSVQRVLADHDPILFPSWLVAHRGLRTSRRVRLVFDLLVAELG</sequence>
<keyword evidence="7" id="KW-1185">Reference proteome</keyword>
<dbReference type="PANTHER" id="PTHR30537">
    <property type="entry name" value="HTH-TYPE TRANSCRIPTIONAL REGULATOR"/>
    <property type="match status" value="1"/>
</dbReference>
<dbReference type="Pfam" id="PF00126">
    <property type="entry name" value="HTH_1"/>
    <property type="match status" value="1"/>
</dbReference>
<dbReference type="InterPro" id="IPR036388">
    <property type="entry name" value="WH-like_DNA-bd_sf"/>
</dbReference>
<dbReference type="InterPro" id="IPR058163">
    <property type="entry name" value="LysR-type_TF_proteobact-type"/>
</dbReference>
<reference evidence="7" key="1">
    <citation type="journal article" date="2019" name="Int. J. Syst. Evol. Microbiol.">
        <title>The Global Catalogue of Microorganisms (GCM) 10K type strain sequencing project: providing services to taxonomists for standard genome sequencing and annotation.</title>
        <authorList>
            <consortium name="The Broad Institute Genomics Platform"/>
            <consortium name="The Broad Institute Genome Sequencing Center for Infectious Disease"/>
            <person name="Wu L."/>
            <person name="Ma J."/>
        </authorList>
    </citation>
    <scope>NUCLEOTIDE SEQUENCE [LARGE SCALE GENOMIC DNA]</scope>
    <source>
        <strain evidence="7">CCUG 62981</strain>
    </source>
</reference>
<dbReference type="Pfam" id="PF03466">
    <property type="entry name" value="LysR_substrate"/>
    <property type="match status" value="1"/>
</dbReference>
<dbReference type="InterPro" id="IPR005119">
    <property type="entry name" value="LysR_subst-bd"/>
</dbReference>
<dbReference type="Gene3D" id="1.10.10.10">
    <property type="entry name" value="Winged helix-like DNA-binding domain superfamily/Winged helix DNA-binding domain"/>
    <property type="match status" value="1"/>
</dbReference>
<dbReference type="PANTHER" id="PTHR30537:SF3">
    <property type="entry name" value="TRANSCRIPTIONAL REGULATORY PROTEIN"/>
    <property type="match status" value="1"/>
</dbReference>
<dbReference type="Proteomes" id="UP001596024">
    <property type="component" value="Unassembled WGS sequence"/>
</dbReference>
<evidence type="ECO:0000313" key="6">
    <source>
        <dbReference type="EMBL" id="MFC4723812.1"/>
    </source>
</evidence>
<evidence type="ECO:0000313" key="7">
    <source>
        <dbReference type="Proteomes" id="UP001596024"/>
    </source>
</evidence>
<dbReference type="SUPFAM" id="SSF53850">
    <property type="entry name" value="Periplasmic binding protein-like II"/>
    <property type="match status" value="1"/>
</dbReference>
<dbReference type="PROSITE" id="PS50931">
    <property type="entry name" value="HTH_LYSR"/>
    <property type="match status" value="1"/>
</dbReference>
<evidence type="ECO:0000256" key="2">
    <source>
        <dbReference type="ARBA" id="ARBA00023015"/>
    </source>
</evidence>
<comment type="similarity">
    <text evidence="1">Belongs to the LysR transcriptional regulatory family.</text>
</comment>
<evidence type="ECO:0000256" key="1">
    <source>
        <dbReference type="ARBA" id="ARBA00009437"/>
    </source>
</evidence>
<gene>
    <name evidence="6" type="ORF">ACFPB0_00775</name>
</gene>
<evidence type="ECO:0000256" key="3">
    <source>
        <dbReference type="ARBA" id="ARBA00023125"/>
    </source>
</evidence>
<dbReference type="EMBL" id="JBHSGQ010000001">
    <property type="protein sequence ID" value="MFC4723812.1"/>
    <property type="molecule type" value="Genomic_DNA"/>
</dbReference>